<evidence type="ECO:0000313" key="1">
    <source>
        <dbReference type="EMBL" id="KAI3687188.1"/>
    </source>
</evidence>
<organism evidence="1 2">
    <name type="scientific">Smallanthus sonchifolius</name>
    <dbReference type="NCBI Taxonomy" id="185202"/>
    <lineage>
        <taxon>Eukaryota</taxon>
        <taxon>Viridiplantae</taxon>
        <taxon>Streptophyta</taxon>
        <taxon>Embryophyta</taxon>
        <taxon>Tracheophyta</taxon>
        <taxon>Spermatophyta</taxon>
        <taxon>Magnoliopsida</taxon>
        <taxon>eudicotyledons</taxon>
        <taxon>Gunneridae</taxon>
        <taxon>Pentapetalae</taxon>
        <taxon>asterids</taxon>
        <taxon>campanulids</taxon>
        <taxon>Asterales</taxon>
        <taxon>Asteraceae</taxon>
        <taxon>Asteroideae</taxon>
        <taxon>Heliantheae alliance</taxon>
        <taxon>Millerieae</taxon>
        <taxon>Smallanthus</taxon>
    </lineage>
</organism>
<evidence type="ECO:0000313" key="2">
    <source>
        <dbReference type="Proteomes" id="UP001056120"/>
    </source>
</evidence>
<comment type="caution">
    <text evidence="1">The sequence shown here is derived from an EMBL/GenBank/DDBJ whole genome shotgun (WGS) entry which is preliminary data.</text>
</comment>
<reference evidence="1 2" key="2">
    <citation type="journal article" date="2022" name="Mol. Ecol. Resour.">
        <title>The genomes of chicory, endive, great burdock and yacon provide insights into Asteraceae paleo-polyploidization history and plant inulin production.</title>
        <authorList>
            <person name="Fan W."/>
            <person name="Wang S."/>
            <person name="Wang H."/>
            <person name="Wang A."/>
            <person name="Jiang F."/>
            <person name="Liu H."/>
            <person name="Zhao H."/>
            <person name="Xu D."/>
            <person name="Zhang Y."/>
        </authorList>
    </citation>
    <scope>NUCLEOTIDE SEQUENCE [LARGE SCALE GENOMIC DNA]</scope>
    <source>
        <strain evidence="2">cv. Yunnan</strain>
        <tissue evidence="1">Leaves</tissue>
    </source>
</reference>
<name>A0ACB8YPH0_9ASTR</name>
<sequence>MEFNRASRIQFSSQFHLQLLLEIQGTDSLLQFLEVHDENLFLHAWVMMEVYFSIHIVLLMASVDSYPSYRFQQTVIKVNVTVGVKEDRLMMTGLHTVADIFYVKCGSIIGWKYVRHNPFPMHFVWTNVDHLGSYLQWISKHAFVSAAIKFSSALFGMFCMFTVLVILEVTIPATANGLMNFFNLHFCLFKELPLFYVPSLVILPLAIQEGPAASGVTICFILVESSTGDIIIWELGSKEKLPHKNFKVWDLSAFVWAEDGDSDY</sequence>
<accession>A0ACB8YPH0</accession>
<reference evidence="2" key="1">
    <citation type="journal article" date="2022" name="Mol. Ecol. Resour.">
        <title>The genomes of chicory, endive, great burdock and yacon provide insights into Asteraceae palaeo-polyploidization history and plant inulin production.</title>
        <authorList>
            <person name="Fan W."/>
            <person name="Wang S."/>
            <person name="Wang H."/>
            <person name="Wang A."/>
            <person name="Jiang F."/>
            <person name="Liu H."/>
            <person name="Zhao H."/>
            <person name="Xu D."/>
            <person name="Zhang Y."/>
        </authorList>
    </citation>
    <scope>NUCLEOTIDE SEQUENCE [LARGE SCALE GENOMIC DNA]</scope>
    <source>
        <strain evidence="2">cv. Yunnan</strain>
    </source>
</reference>
<dbReference type="EMBL" id="CM042044">
    <property type="protein sequence ID" value="KAI3687188.1"/>
    <property type="molecule type" value="Genomic_DNA"/>
</dbReference>
<protein>
    <submittedName>
        <fullName evidence="1">Uncharacterized protein</fullName>
    </submittedName>
</protein>
<proteinExistence type="predicted"/>
<gene>
    <name evidence="1" type="ORF">L1987_80881</name>
</gene>
<keyword evidence="2" id="KW-1185">Reference proteome</keyword>
<dbReference type="Proteomes" id="UP001056120">
    <property type="component" value="Linkage Group LG27"/>
</dbReference>